<evidence type="ECO:0000259" key="1">
    <source>
        <dbReference type="Pfam" id="PF18871"/>
    </source>
</evidence>
<name>A0ABT9QUH7_9ACTN</name>
<organism evidence="2 3">
    <name type="scientific">Streptosporangium lutulentum</name>
    <dbReference type="NCBI Taxonomy" id="1461250"/>
    <lineage>
        <taxon>Bacteria</taxon>
        <taxon>Bacillati</taxon>
        <taxon>Actinomycetota</taxon>
        <taxon>Actinomycetes</taxon>
        <taxon>Streptosporangiales</taxon>
        <taxon>Streptosporangiaceae</taxon>
        <taxon>Streptosporangium</taxon>
    </lineage>
</organism>
<dbReference type="InterPro" id="IPR041487">
    <property type="entry name" value="HEPN/Toprim-NTD1"/>
</dbReference>
<sequence length="405" mass="44720">MGHHSYLQIGTATTLLCRDTYYRDLAALFFESDCYRGDDTADDEGTDRPYGYETSIRAMSQRLEMQGITVPVAVADLVEGLRKWTEQQTNTKSQNQEPVPPDIEHVEREIRFFLSADFDTLPHVEFARAGDGAELVDYLHWHMGTRSLVRLLLDWAPDQNATIALDMSELTGCCVELDPMEPYADQARAEQLAVATTNLPLVVITEGSSDARLLSEGMKVTHPHLVGFIRFFDYGAGVRPRGGADAVVELFKAFVAAGVGNRFVAIADNDAAAHEKLLGLKRERWPNTCRLLHYPELPLLRQYPTLEDGAVLPVPTDVNGLAGSLELYLGTDVLTNKDGNLMPIHWKAVEPKTGLRQGSLSKADKRTVQGKFDAKLKAARAGQVPDSADWSGIKAIIDSIVLAFH</sequence>
<evidence type="ECO:0000313" key="3">
    <source>
        <dbReference type="Proteomes" id="UP001225356"/>
    </source>
</evidence>
<reference evidence="2 3" key="1">
    <citation type="submission" date="2023-07" db="EMBL/GenBank/DDBJ databases">
        <title>Sequencing the genomes of 1000 actinobacteria strains.</title>
        <authorList>
            <person name="Klenk H.-P."/>
        </authorList>
    </citation>
    <scope>NUCLEOTIDE SEQUENCE [LARGE SCALE GENOMIC DNA]</scope>
    <source>
        <strain evidence="2 3">DSM 46740</strain>
    </source>
</reference>
<feature type="domain" description="HEPN/Toprim N-terminal" evidence="1">
    <location>
        <begin position="1"/>
        <end position="101"/>
    </location>
</feature>
<evidence type="ECO:0000313" key="2">
    <source>
        <dbReference type="EMBL" id="MDP9850420.1"/>
    </source>
</evidence>
<protein>
    <recommendedName>
        <fullName evidence="1">HEPN/Toprim N-terminal domain-containing protein</fullName>
    </recommendedName>
</protein>
<comment type="caution">
    <text evidence="2">The sequence shown here is derived from an EMBL/GenBank/DDBJ whole genome shotgun (WGS) entry which is preliminary data.</text>
</comment>
<dbReference type="RefSeq" id="WP_307569438.1">
    <property type="nucleotide sequence ID" value="NZ_JAUSQU010000003.1"/>
</dbReference>
<dbReference type="Pfam" id="PF18871">
    <property type="entry name" value="HEPN_Toprim_N"/>
    <property type="match status" value="1"/>
</dbReference>
<gene>
    <name evidence="2" type="ORF">J2853_009716</name>
</gene>
<accession>A0ABT9QUH7</accession>
<keyword evidence="3" id="KW-1185">Reference proteome</keyword>
<dbReference type="EMBL" id="JAUSQU010000003">
    <property type="protein sequence ID" value="MDP9850420.1"/>
    <property type="molecule type" value="Genomic_DNA"/>
</dbReference>
<proteinExistence type="predicted"/>
<dbReference type="Proteomes" id="UP001225356">
    <property type="component" value="Unassembled WGS sequence"/>
</dbReference>